<name>C5T085_ACIDE</name>
<accession>C5T085</accession>
<keyword evidence="3" id="KW-1185">Reference proteome</keyword>
<dbReference type="AlphaFoldDB" id="C5T085"/>
<dbReference type="RefSeq" id="WP_005792961.1">
    <property type="nucleotide sequence ID" value="NZ_ACQT01000003.1"/>
</dbReference>
<dbReference type="InterPro" id="IPR058652">
    <property type="entry name" value="VapC50_C"/>
</dbReference>
<dbReference type="Pfam" id="PF26343">
    <property type="entry name" value="VapC50_C"/>
    <property type="match status" value="1"/>
</dbReference>
<dbReference type="PATRIC" id="fig|573060.9.peg.4988"/>
<sequence>MSLLIVADADTLFPATTRGLLIYLDFGGLIRLHWSPMILDEVARALVDAGRKKTLDDAKAHEARMQDALPHALVATRDVQAQFASVAHAVRSAKDAHVAACAHYLIAANAYGGGQAVALVTRNTKDFRKGELAKLGIALRKPDEFLAALFQGDPQAFSAAFRHFRTDLSSRPQPDDLLARLHKDGQVQVAAALMSSLQAGTVEL</sequence>
<evidence type="ECO:0000259" key="1">
    <source>
        <dbReference type="Pfam" id="PF26343"/>
    </source>
</evidence>
<dbReference type="Proteomes" id="UP000003856">
    <property type="component" value="Unassembled WGS sequence"/>
</dbReference>
<feature type="domain" description="VapC50 C-terminal" evidence="1">
    <location>
        <begin position="142"/>
        <end position="193"/>
    </location>
</feature>
<proteinExistence type="predicted"/>
<gene>
    <name evidence="2" type="ORF">AcdelDRAFT_0315</name>
</gene>
<protein>
    <recommendedName>
        <fullName evidence="1">VapC50 C-terminal domain-containing protein</fullName>
    </recommendedName>
</protein>
<organism evidence="2 3">
    <name type="scientific">Acidovorax delafieldii 2AN</name>
    <dbReference type="NCBI Taxonomy" id="573060"/>
    <lineage>
        <taxon>Bacteria</taxon>
        <taxon>Pseudomonadati</taxon>
        <taxon>Pseudomonadota</taxon>
        <taxon>Betaproteobacteria</taxon>
        <taxon>Burkholderiales</taxon>
        <taxon>Comamonadaceae</taxon>
        <taxon>Acidovorax</taxon>
    </lineage>
</organism>
<reference evidence="2 3" key="1">
    <citation type="submission" date="2009-05" db="EMBL/GenBank/DDBJ databases">
        <title>The draft genome of Acidovorax delafieldii 2AN.</title>
        <authorList>
            <consortium name="US DOE Joint Genome Institute (JGI-PGF)"/>
            <person name="Lucas S."/>
            <person name="Copeland A."/>
            <person name="Lapidus A."/>
            <person name="Glavina del Rio T."/>
            <person name="Tice H."/>
            <person name="Bruce D."/>
            <person name="Goodwin L."/>
            <person name="Pitluck S."/>
            <person name="Larimer F."/>
            <person name="Land M.L."/>
            <person name="Hauser L."/>
            <person name="Shelobolina E.S."/>
            <person name="Picardal F."/>
            <person name="Roden E."/>
            <person name="Emerson D."/>
        </authorList>
    </citation>
    <scope>NUCLEOTIDE SEQUENCE [LARGE SCALE GENOMIC DNA]</scope>
    <source>
        <strain evidence="2 3">2AN</strain>
    </source>
</reference>
<dbReference type="OrthoDB" id="211933at2"/>
<dbReference type="EMBL" id="ACQT01000003">
    <property type="protein sequence ID" value="EER62193.1"/>
    <property type="molecule type" value="Genomic_DNA"/>
</dbReference>
<evidence type="ECO:0000313" key="3">
    <source>
        <dbReference type="Proteomes" id="UP000003856"/>
    </source>
</evidence>
<comment type="caution">
    <text evidence="2">The sequence shown here is derived from an EMBL/GenBank/DDBJ whole genome shotgun (WGS) entry which is preliminary data.</text>
</comment>
<evidence type="ECO:0000313" key="2">
    <source>
        <dbReference type="EMBL" id="EER62193.1"/>
    </source>
</evidence>